<dbReference type="SUPFAM" id="SSF55931">
    <property type="entry name" value="Glutamine synthetase/guanido kinase"/>
    <property type="match status" value="1"/>
</dbReference>
<feature type="domain" description="GS catalytic" evidence="7">
    <location>
        <begin position="109"/>
        <end position="444"/>
    </location>
</feature>
<dbReference type="InterPro" id="IPR008146">
    <property type="entry name" value="Gln_synth_cat_dom"/>
</dbReference>
<dbReference type="InterPro" id="IPR036651">
    <property type="entry name" value="Gln_synt_N_sf"/>
</dbReference>
<dbReference type="SMART" id="SM01230">
    <property type="entry name" value="Gln-synt_C"/>
    <property type="match status" value="1"/>
</dbReference>
<dbReference type="RefSeq" id="WP_105353103.1">
    <property type="nucleotide sequence ID" value="NZ_PUIA01000035.1"/>
</dbReference>
<keyword evidence="3" id="KW-0067">ATP-binding</keyword>
<protein>
    <submittedName>
        <fullName evidence="8">Glutamine synthetase</fullName>
    </submittedName>
</protein>
<evidence type="ECO:0000256" key="2">
    <source>
        <dbReference type="ARBA" id="ARBA00022741"/>
    </source>
</evidence>
<dbReference type="Gene3D" id="3.10.20.70">
    <property type="entry name" value="Glutamine synthetase, N-terminal domain"/>
    <property type="match status" value="1"/>
</dbReference>
<accession>A0A2S8FMF4</accession>
<dbReference type="Pfam" id="PF16952">
    <property type="entry name" value="Gln-synt_N_2"/>
    <property type="match status" value="1"/>
</dbReference>
<feature type="domain" description="GS beta-grasp" evidence="6">
    <location>
        <begin position="11"/>
        <end position="103"/>
    </location>
</feature>
<evidence type="ECO:0000259" key="6">
    <source>
        <dbReference type="PROSITE" id="PS51986"/>
    </source>
</evidence>
<evidence type="ECO:0000313" key="9">
    <source>
        <dbReference type="Proteomes" id="UP000240009"/>
    </source>
</evidence>
<proteinExistence type="inferred from homology"/>
<comment type="caution">
    <text evidence="8">The sequence shown here is derived from an EMBL/GenBank/DDBJ whole genome shotgun (WGS) entry which is preliminary data.</text>
</comment>
<dbReference type="Proteomes" id="UP000240009">
    <property type="component" value="Unassembled WGS sequence"/>
</dbReference>
<dbReference type="Pfam" id="PF00120">
    <property type="entry name" value="Gln-synt_C"/>
    <property type="match status" value="1"/>
</dbReference>
<dbReference type="GO" id="GO:0005524">
    <property type="term" value="F:ATP binding"/>
    <property type="evidence" value="ECO:0007669"/>
    <property type="project" value="UniProtKB-KW"/>
</dbReference>
<comment type="similarity">
    <text evidence="4 5">Belongs to the glutamine synthetase family.</text>
</comment>
<dbReference type="OrthoDB" id="9807095at2"/>
<organism evidence="8 9">
    <name type="scientific">Blastopirellula marina</name>
    <dbReference type="NCBI Taxonomy" id="124"/>
    <lineage>
        <taxon>Bacteria</taxon>
        <taxon>Pseudomonadati</taxon>
        <taxon>Planctomycetota</taxon>
        <taxon>Planctomycetia</taxon>
        <taxon>Pirellulales</taxon>
        <taxon>Pirellulaceae</taxon>
        <taxon>Blastopirellula</taxon>
    </lineage>
</organism>
<name>A0A2S8FMF4_9BACT</name>
<sequence>MESDFLNSLDDDIRFVRVLWTDNANIIRGKAIHRRALDHYLDNGIGITAASQAMPAMYDAVIPETGLGPIGEIRLIPDFETLTPLPYAPGHARVMGDMVLDGEPWPLCPRGFLRRIADDAALYGFEVMAGFENEFFLLQTTPDGRIAPADDTVFATTLSMDLARPVIDDIVEALIDQSVPIELYYPESGPGQHELSAACTTLTQAADWQVVFRETVHAVAARHGLKASFLPKVYADKAGCGCHLHLSLWKDGENIFPDPSGPGELSETALSFLAGVLEHLPALAAVVAPSPNSYRRLQPHYWSGAYRCWGLDNREAAIRVPSSPTGSGSLHFELKTVDATANPYLAAGCVVAAGLDGIRRRLKPPSPVQVDPGSLSDAERAQRKIDALPSNLGEAIQCLAENKVLTEALGPGLAQAFLAVRQAEWHAMKDYQLDDEVRLLLERY</sequence>
<dbReference type="PANTHER" id="PTHR43785:SF2">
    <property type="entry name" value="TYPE-1 GLUTAMINE SYNTHETASE 1"/>
    <property type="match status" value="1"/>
</dbReference>
<keyword evidence="1" id="KW-0436">Ligase</keyword>
<evidence type="ECO:0000256" key="1">
    <source>
        <dbReference type="ARBA" id="ARBA00022598"/>
    </source>
</evidence>
<dbReference type="PROSITE" id="PS51987">
    <property type="entry name" value="GS_CATALYTIC"/>
    <property type="match status" value="1"/>
</dbReference>
<evidence type="ECO:0000256" key="3">
    <source>
        <dbReference type="ARBA" id="ARBA00022840"/>
    </source>
</evidence>
<dbReference type="InterPro" id="IPR008147">
    <property type="entry name" value="Gln_synt_N"/>
</dbReference>
<dbReference type="PROSITE" id="PS51986">
    <property type="entry name" value="GS_BETA_GRASP"/>
    <property type="match status" value="1"/>
</dbReference>
<reference evidence="8 9" key="1">
    <citation type="submission" date="2018-02" db="EMBL/GenBank/DDBJ databases">
        <title>Comparative genomes isolates from brazilian mangrove.</title>
        <authorList>
            <person name="Araujo J.E."/>
            <person name="Taketani R.G."/>
            <person name="Silva M.C.P."/>
            <person name="Loureco M.V."/>
            <person name="Andreote F.D."/>
        </authorList>
    </citation>
    <scope>NUCLEOTIDE SEQUENCE [LARGE SCALE GENOMIC DNA]</scope>
    <source>
        <strain evidence="8 9">HEX-2 MGV</strain>
    </source>
</reference>
<dbReference type="Gene3D" id="3.30.590.10">
    <property type="entry name" value="Glutamine synthetase/guanido kinase, catalytic domain"/>
    <property type="match status" value="1"/>
</dbReference>
<dbReference type="SUPFAM" id="SSF54368">
    <property type="entry name" value="Glutamine synthetase, N-terminal domain"/>
    <property type="match status" value="1"/>
</dbReference>
<dbReference type="EMBL" id="PUIA01000035">
    <property type="protein sequence ID" value="PQO33383.1"/>
    <property type="molecule type" value="Genomic_DNA"/>
</dbReference>
<evidence type="ECO:0000259" key="7">
    <source>
        <dbReference type="PROSITE" id="PS51987"/>
    </source>
</evidence>
<evidence type="ECO:0000313" key="8">
    <source>
        <dbReference type="EMBL" id="PQO33383.1"/>
    </source>
</evidence>
<dbReference type="GO" id="GO:0006542">
    <property type="term" value="P:glutamine biosynthetic process"/>
    <property type="evidence" value="ECO:0007669"/>
    <property type="project" value="InterPro"/>
</dbReference>
<evidence type="ECO:0000256" key="5">
    <source>
        <dbReference type="RuleBase" id="RU000384"/>
    </source>
</evidence>
<gene>
    <name evidence="8" type="ORF">C5Y96_11075</name>
</gene>
<keyword evidence="2" id="KW-0547">Nucleotide-binding</keyword>
<dbReference type="PANTHER" id="PTHR43785">
    <property type="entry name" value="GAMMA-GLUTAMYLPUTRESCINE SYNTHETASE"/>
    <property type="match status" value="1"/>
</dbReference>
<dbReference type="InterPro" id="IPR014746">
    <property type="entry name" value="Gln_synth/guanido_kin_cat_dom"/>
</dbReference>
<dbReference type="AlphaFoldDB" id="A0A2S8FMF4"/>
<evidence type="ECO:0000256" key="4">
    <source>
        <dbReference type="PROSITE-ProRule" id="PRU01330"/>
    </source>
</evidence>
<dbReference type="GO" id="GO:0004356">
    <property type="term" value="F:glutamine synthetase activity"/>
    <property type="evidence" value="ECO:0007669"/>
    <property type="project" value="InterPro"/>
</dbReference>